<feature type="chain" id="PRO_5046892296" evidence="1">
    <location>
        <begin position="23"/>
        <end position="105"/>
    </location>
</feature>
<reference evidence="2 3" key="1">
    <citation type="submission" date="2023-01" db="EMBL/GenBank/DDBJ databases">
        <title>Analysis of 21 Apiospora genomes using comparative genomics revels a genus with tremendous synthesis potential of carbohydrate active enzymes and secondary metabolites.</title>
        <authorList>
            <person name="Sorensen T."/>
        </authorList>
    </citation>
    <scope>NUCLEOTIDE SEQUENCE [LARGE SCALE GENOMIC DNA]</scope>
    <source>
        <strain evidence="2 3">CBS 24483</strain>
    </source>
</reference>
<organism evidence="2 3">
    <name type="scientific">Apiospora aurea</name>
    <dbReference type="NCBI Taxonomy" id="335848"/>
    <lineage>
        <taxon>Eukaryota</taxon>
        <taxon>Fungi</taxon>
        <taxon>Dikarya</taxon>
        <taxon>Ascomycota</taxon>
        <taxon>Pezizomycotina</taxon>
        <taxon>Sordariomycetes</taxon>
        <taxon>Xylariomycetidae</taxon>
        <taxon>Amphisphaeriales</taxon>
        <taxon>Apiosporaceae</taxon>
        <taxon>Apiospora</taxon>
    </lineage>
</organism>
<keyword evidence="3" id="KW-1185">Reference proteome</keyword>
<dbReference type="EMBL" id="JAQQWE010000001">
    <property type="protein sequence ID" value="KAK7966259.1"/>
    <property type="molecule type" value="Genomic_DNA"/>
</dbReference>
<comment type="caution">
    <text evidence="2">The sequence shown here is derived from an EMBL/GenBank/DDBJ whole genome shotgun (WGS) entry which is preliminary data.</text>
</comment>
<sequence length="105" mass="10914">MQFTLLPALVVALAGLASAASAVEDQGAAGLARRQSNANRPVPSGACCVANTSLKQDFCTVNGQQGKCVPSGSANCGDRLTCVATKNLVCDPNRTERGREFCREK</sequence>
<feature type="signal peptide" evidence="1">
    <location>
        <begin position="1"/>
        <end position="22"/>
    </location>
</feature>
<gene>
    <name evidence="2" type="ORF">PG986_000536</name>
</gene>
<accession>A0ABR1QUA6</accession>
<dbReference type="GeneID" id="92069820"/>
<dbReference type="Proteomes" id="UP001391051">
    <property type="component" value="Unassembled WGS sequence"/>
</dbReference>
<evidence type="ECO:0000313" key="2">
    <source>
        <dbReference type="EMBL" id="KAK7966259.1"/>
    </source>
</evidence>
<name>A0ABR1QUA6_9PEZI</name>
<dbReference type="RefSeq" id="XP_066705651.1">
    <property type="nucleotide sequence ID" value="XM_066836758.1"/>
</dbReference>
<evidence type="ECO:0000256" key="1">
    <source>
        <dbReference type="SAM" id="SignalP"/>
    </source>
</evidence>
<proteinExistence type="predicted"/>
<protein>
    <submittedName>
        <fullName evidence="2">Uncharacterized protein</fullName>
    </submittedName>
</protein>
<keyword evidence="1" id="KW-0732">Signal</keyword>
<evidence type="ECO:0000313" key="3">
    <source>
        <dbReference type="Proteomes" id="UP001391051"/>
    </source>
</evidence>